<dbReference type="EMBL" id="SORI01000004">
    <property type="protein sequence ID" value="TDY61776.1"/>
    <property type="molecule type" value="Genomic_DNA"/>
</dbReference>
<accession>A0A4R8MDA4</accession>
<proteinExistence type="predicted"/>
<gene>
    <name evidence="1" type="ORF">C8D99_10414</name>
</gene>
<organism evidence="1 2">
    <name type="scientific">Aminivibrio pyruvatiphilus</name>
    <dbReference type="NCBI Taxonomy" id="1005740"/>
    <lineage>
        <taxon>Bacteria</taxon>
        <taxon>Thermotogati</taxon>
        <taxon>Synergistota</taxon>
        <taxon>Synergistia</taxon>
        <taxon>Synergistales</taxon>
        <taxon>Aminobacteriaceae</taxon>
        <taxon>Aminivibrio</taxon>
    </lineage>
</organism>
<evidence type="ECO:0000313" key="2">
    <source>
        <dbReference type="Proteomes" id="UP000295066"/>
    </source>
</evidence>
<dbReference type="RefSeq" id="WP_133956735.1">
    <property type="nucleotide sequence ID" value="NZ_SORI01000004.1"/>
</dbReference>
<protein>
    <submittedName>
        <fullName evidence="1">DNA polymerase-3 subunit delta</fullName>
    </submittedName>
</protein>
<dbReference type="Pfam" id="PF13177">
    <property type="entry name" value="DNA_pol3_delta2"/>
    <property type="match status" value="1"/>
</dbReference>
<name>A0A4R8MDA4_9BACT</name>
<dbReference type="SUPFAM" id="SSF52540">
    <property type="entry name" value="P-loop containing nucleoside triphosphate hydrolases"/>
    <property type="match status" value="1"/>
</dbReference>
<reference evidence="1 2" key="1">
    <citation type="submission" date="2019-03" db="EMBL/GenBank/DDBJ databases">
        <title>Genomic Encyclopedia of Type Strains, Phase IV (KMG-IV): sequencing the most valuable type-strain genomes for metagenomic binning, comparative biology and taxonomic classification.</title>
        <authorList>
            <person name="Goeker M."/>
        </authorList>
    </citation>
    <scope>NUCLEOTIDE SEQUENCE [LARGE SCALE GENOMIC DNA]</scope>
    <source>
        <strain evidence="1 2">DSM 25964</strain>
    </source>
</reference>
<evidence type="ECO:0000313" key="1">
    <source>
        <dbReference type="EMBL" id="TDY61776.1"/>
    </source>
</evidence>
<dbReference type="AlphaFoldDB" id="A0A4R8MDA4"/>
<dbReference type="InterPro" id="IPR027417">
    <property type="entry name" value="P-loop_NTPase"/>
</dbReference>
<dbReference type="Gene3D" id="3.40.50.300">
    <property type="entry name" value="P-loop containing nucleotide triphosphate hydrolases"/>
    <property type="match status" value="1"/>
</dbReference>
<keyword evidence="2" id="KW-1185">Reference proteome</keyword>
<sequence>MSHFPASLTASEPWKRLQSLAALDLFPHCISLSAPENIHGMLAREIAEMILCLNRTGGDDCTACRAWSGEDHPDLVRGGEPGKAPAIDACREVIRAMAYRPVVSHKRCAVIFSAERMLLPAANSLLKLAEEPPVHGVVFFLVSEEERLLPTLKSRAWTVSLRDGKKTEKKPVPSSPEEWGRWVEKNSGSEIDDVLPQFEPWIRHLVESGDHEGAGKAERLRILLESRRLSRTMALDLTVLALKEGIVFEHLFGDFW</sequence>
<dbReference type="Proteomes" id="UP000295066">
    <property type="component" value="Unassembled WGS sequence"/>
</dbReference>
<dbReference type="OrthoDB" id="9810148at2"/>
<comment type="caution">
    <text evidence="1">The sequence shown here is derived from an EMBL/GenBank/DDBJ whole genome shotgun (WGS) entry which is preliminary data.</text>
</comment>